<dbReference type="InterPro" id="IPR029055">
    <property type="entry name" value="Ntn_hydrolases_N"/>
</dbReference>
<evidence type="ECO:0008006" key="3">
    <source>
        <dbReference type="Google" id="ProtNLM"/>
    </source>
</evidence>
<comment type="caution">
    <text evidence="1">The sequence shown here is derived from an EMBL/GenBank/DDBJ whole genome shotgun (WGS) entry which is preliminary data.</text>
</comment>
<dbReference type="Pfam" id="PF00227">
    <property type="entry name" value="Proteasome"/>
    <property type="match status" value="1"/>
</dbReference>
<name>A0A9E2F6Z9_PSYF1</name>
<gene>
    <name evidence="1" type="ORF">DDT42_01752</name>
</gene>
<accession>A0A9E2F6Z9</accession>
<dbReference type="InterPro" id="IPR001353">
    <property type="entry name" value="Proteasome_sua/b"/>
</dbReference>
<dbReference type="EMBL" id="QLTW01000205">
    <property type="protein sequence ID" value="MBT9145875.1"/>
    <property type="molecule type" value="Genomic_DNA"/>
</dbReference>
<reference evidence="1 2" key="1">
    <citation type="journal article" date="2021" name="bioRxiv">
        <title>Unique metabolic strategies in Hadean analogues reveal hints for primordial physiology.</title>
        <authorList>
            <person name="Nobu M.K."/>
            <person name="Nakai R."/>
            <person name="Tamazawa S."/>
            <person name="Mori H."/>
            <person name="Toyoda A."/>
            <person name="Ijiri A."/>
            <person name="Suzuki S."/>
            <person name="Kurokawa K."/>
            <person name="Kamagata Y."/>
            <person name="Tamaki H."/>
        </authorList>
    </citation>
    <scope>NUCLEOTIDE SEQUENCE [LARGE SCALE GENOMIC DNA]</scope>
    <source>
        <strain evidence="1">BS525</strain>
    </source>
</reference>
<dbReference type="Gene3D" id="3.60.20.10">
    <property type="entry name" value="Glutamine Phosphoribosylpyrophosphate, subunit 1, domain 1"/>
    <property type="match status" value="1"/>
</dbReference>
<dbReference type="AlphaFoldDB" id="A0A9E2F6Z9"/>
<dbReference type="Proteomes" id="UP000811545">
    <property type="component" value="Unassembled WGS sequence"/>
</dbReference>
<organism evidence="1 2">
    <name type="scientific">Psychracetigena formicireducens</name>
    <dbReference type="NCBI Taxonomy" id="2986056"/>
    <lineage>
        <taxon>Bacteria</taxon>
        <taxon>Bacillati</taxon>
        <taxon>Candidatus Lithacetigenota</taxon>
        <taxon>Candidatus Psychracetigena</taxon>
    </lineage>
</organism>
<dbReference type="GO" id="GO:0005839">
    <property type="term" value="C:proteasome core complex"/>
    <property type="evidence" value="ECO:0007669"/>
    <property type="project" value="InterPro"/>
</dbReference>
<dbReference type="GO" id="GO:0051603">
    <property type="term" value="P:proteolysis involved in protein catabolic process"/>
    <property type="evidence" value="ECO:0007669"/>
    <property type="project" value="InterPro"/>
</dbReference>
<protein>
    <recommendedName>
        <fullName evidence="3">Proteasome subunit beta</fullName>
    </recommendedName>
</protein>
<sequence>MTLIVGLKCKNGIAMASDGQATGGSAGGPIRMPIQKIFKISENVLFGAAGSVGIIQKSREVIVSFSTQLNEDWNFNLMENVKQVLFGIYKGEIDRHKAFYQGTPQQDLKFAPLADVLLCKYTSKQLIIWHIAPDCSTERLEEIGYGCSGIGDIFAHTLLKNYLGEEIDIEKGKLVVYRVIKEAIEIGAFGLGEPVDIWTITDAGIKRINESELMALGDAYITWREMEREVFKSIYGDKK</sequence>
<evidence type="ECO:0000313" key="1">
    <source>
        <dbReference type="EMBL" id="MBT9145875.1"/>
    </source>
</evidence>
<dbReference type="SUPFAM" id="SSF56235">
    <property type="entry name" value="N-terminal nucleophile aminohydrolases (Ntn hydrolases)"/>
    <property type="match status" value="1"/>
</dbReference>
<proteinExistence type="predicted"/>
<evidence type="ECO:0000313" key="2">
    <source>
        <dbReference type="Proteomes" id="UP000811545"/>
    </source>
</evidence>